<dbReference type="GO" id="GO:0000272">
    <property type="term" value="P:polysaccharide catabolic process"/>
    <property type="evidence" value="ECO:0007669"/>
    <property type="project" value="InterPro"/>
</dbReference>
<dbReference type="InterPro" id="IPR018247">
    <property type="entry name" value="EF_Hand_1_Ca_BS"/>
</dbReference>
<feature type="region of interest" description="Disordered" evidence="5">
    <location>
        <begin position="658"/>
        <end position="686"/>
    </location>
</feature>
<evidence type="ECO:0000256" key="1">
    <source>
        <dbReference type="ARBA" id="ARBA00004613"/>
    </source>
</evidence>
<gene>
    <name evidence="8" type="ORF">dnm_069050</name>
</gene>
<dbReference type="PROSITE" id="PS00018">
    <property type="entry name" value="EF_HAND_1"/>
    <property type="match status" value="1"/>
</dbReference>
<keyword evidence="9" id="KW-1185">Reference proteome</keyword>
<accession>A0A975BT05</accession>
<comment type="subcellular location">
    <subcellularLocation>
        <location evidence="1">Secreted</location>
    </subcellularLocation>
</comment>
<dbReference type="InterPro" id="IPR025193">
    <property type="entry name" value="DUF4114"/>
</dbReference>
<dbReference type="Gene3D" id="1.10.1330.10">
    <property type="entry name" value="Dockerin domain"/>
    <property type="match status" value="1"/>
</dbReference>
<dbReference type="Pfam" id="PF18884">
    <property type="entry name" value="TSP3_bac"/>
    <property type="match status" value="2"/>
</dbReference>
<evidence type="ECO:0000256" key="5">
    <source>
        <dbReference type="SAM" id="MobiDB-lite"/>
    </source>
</evidence>
<feature type="region of interest" description="Disordered" evidence="5">
    <location>
        <begin position="343"/>
        <end position="373"/>
    </location>
</feature>
<dbReference type="PANTHER" id="PTHR37467:SF1">
    <property type="entry name" value="EXPORTED CALCIUM-BINDING GLYCOPROTEIN"/>
    <property type="match status" value="1"/>
</dbReference>
<evidence type="ECO:0000259" key="7">
    <source>
        <dbReference type="Pfam" id="PF13448"/>
    </source>
</evidence>
<organism evidence="8 9">
    <name type="scientific">Desulfonema magnum</name>
    <dbReference type="NCBI Taxonomy" id="45655"/>
    <lineage>
        <taxon>Bacteria</taxon>
        <taxon>Pseudomonadati</taxon>
        <taxon>Thermodesulfobacteriota</taxon>
        <taxon>Desulfobacteria</taxon>
        <taxon>Desulfobacterales</taxon>
        <taxon>Desulfococcaceae</taxon>
        <taxon>Desulfonema</taxon>
    </lineage>
</organism>
<keyword evidence="2" id="KW-0964">Secreted</keyword>
<evidence type="ECO:0000313" key="8">
    <source>
        <dbReference type="EMBL" id="QTA90843.1"/>
    </source>
</evidence>
<dbReference type="KEGG" id="dmm:dnm_069050"/>
<evidence type="ECO:0000313" key="9">
    <source>
        <dbReference type="Proteomes" id="UP000663722"/>
    </source>
</evidence>
<proteinExistence type="predicted"/>
<reference evidence="8" key="1">
    <citation type="journal article" date="2021" name="Microb. Physiol.">
        <title>Proteogenomic Insights into the Physiology of Marine, Sulfate-Reducing, Filamentous Desulfonema limicola and Desulfonema magnum.</title>
        <authorList>
            <person name="Schnaars V."/>
            <person name="Wohlbrand L."/>
            <person name="Scheve S."/>
            <person name="Hinrichs C."/>
            <person name="Reinhardt R."/>
            <person name="Rabus R."/>
        </authorList>
    </citation>
    <scope>NUCLEOTIDE SEQUENCE</scope>
    <source>
        <strain evidence="8">4be13</strain>
    </source>
</reference>
<feature type="chain" id="PRO_5037264111" evidence="6">
    <location>
        <begin position="29"/>
        <end position="1342"/>
    </location>
</feature>
<dbReference type="InterPro" id="IPR053180">
    <property type="entry name" value="Ca-binding_acidic-repeat"/>
</dbReference>
<dbReference type="InterPro" id="IPR036439">
    <property type="entry name" value="Dockerin_dom_sf"/>
</dbReference>
<feature type="signal peptide" evidence="6">
    <location>
        <begin position="1"/>
        <end position="28"/>
    </location>
</feature>
<dbReference type="InterPro" id="IPR059100">
    <property type="entry name" value="TSP3_bac"/>
</dbReference>
<evidence type="ECO:0000256" key="6">
    <source>
        <dbReference type="SAM" id="SignalP"/>
    </source>
</evidence>
<keyword evidence="3 6" id="KW-0732">Signal</keyword>
<sequence>MRFFKITIIVFWAIILASGVFTADMAQAQDNKLVISGHIRHSDGTGMKGVVLDGLPGNPETNSDGFYSVIVGSGWSGTATPKIPLHNFNPPNRIYINVTTDQTDQDYTGTLVTHTISGHIRTSDGTAVEGVTFEGPDGPVTTDASGFLSIEVEAGWSGILKPRLTGYTFVPSDCTYTDVTENIDNQNYQAVQIPGVNCDTPTIRSNGSGDWNNSETWIPKRVPKWNDIVEISPNDTIMITSSAEIRIKGLCNSGTLTSTQDADIKITGEDFIYNQGKVWGGDGADGSPGRNVILTGKETFYNDQNGDIQGGRGGDHYGWIARAGDGGSVEIYGDTITNKGIIGPECYSDSPESDGGNGGHSLTPHGPGSTCGGSYSGNGGNTILLADSLLINTGTGRVATGGGGDANYGHCSPHPGRGGNIIFSAPVTIQNGTIMGCGKGGKFSWDPTIAMTGSEARWHSDNIKIYGGESWTLDLRNLSEAAMVAENKITIGVGKNSIIDLRGAAKGALQGRNVEIFADTILLDEGVRLSDIITSPKLQVCPPKILFDFLIKIPKQLIKGATEDIVFFDLFVLNNSPIEDTYTLKVTDSKGYEMNVHTYQTFKLKALSKTELSLNLVLPASVGASESLTLTVTSHGDPDLMRTANIKIISSQASEDILKDSDNDGLSDADEAKYETDPMNPDTDGDGMKDGWEIAYELDPFTDDAWEDPDEDGYANIEEYEAGADPGVSDLIDFESLPEMLPSDGLKIGDQFRSLYGIAFRLDTDKDGFPDDDALPILEKAGSDDLGRGFFNDSLNENDIAAQGYESQLGDFFLTMGGISADLIISYDTPVAAVSAQIWDIDRHGDNTEQWRIEAMGMEYASGKEDVIDSVRTPVGEDLKLDGKPYTWSFEHETADIYAIRISFVGSTSEYLDMAFDNFVPSSLPMMPKFEGGVFTAGENGVVVIDWLYDGGEYQGELGIFSLSGMEYLAPKAFQKEAVRRALSNTRQEGYVVISDRKEGARYRGFLGERYDRNGGRYKGVKRFNMIPGDRFATLLIPNSTLQKFYDNTETDNPEKRPLFSLISKNSDHGMHIGQLADVNGLGNAFVYEDIDLDDLQSDGDYNDFIIRITGVTAEGIPGLNSLVNPDRNARKKRDSKDWFDWRTETVLGKLLIEHIESPSAQPEDRWVSLTLDAKADLAVYDSLERECSKQGCYIPAAVAEFGSNGQQHISLLDLKAGDYRFVIRSTEDENGLLTVREHVGEDEILSEDRGAVTLGAHETLVTDMAVYDDGDGIEIDVGQAEESPAGPYDFDGNSVIDDADIEAVSLLWNVCDGDEGYDPFYDLDDDGCITILDIMPVVNSK</sequence>
<evidence type="ECO:0000256" key="2">
    <source>
        <dbReference type="ARBA" id="ARBA00022525"/>
    </source>
</evidence>
<dbReference type="RefSeq" id="WP_207678861.1">
    <property type="nucleotide sequence ID" value="NZ_CP061800.1"/>
</dbReference>
<dbReference type="Proteomes" id="UP000663722">
    <property type="component" value="Chromosome"/>
</dbReference>
<evidence type="ECO:0000256" key="3">
    <source>
        <dbReference type="ARBA" id="ARBA00022729"/>
    </source>
</evidence>
<dbReference type="EMBL" id="CP061800">
    <property type="protein sequence ID" value="QTA90843.1"/>
    <property type="molecule type" value="Genomic_DNA"/>
</dbReference>
<name>A0A975BT05_9BACT</name>
<keyword evidence="4" id="KW-0106">Calcium</keyword>
<protein>
    <submittedName>
        <fullName evidence="8">DUF4114</fullName>
    </submittedName>
</protein>
<dbReference type="PANTHER" id="PTHR37467">
    <property type="entry name" value="EXPORTED CALCIUM-BINDING GLYCOPROTEIN-RELATED"/>
    <property type="match status" value="1"/>
</dbReference>
<evidence type="ECO:0000256" key="4">
    <source>
        <dbReference type="ARBA" id="ARBA00022837"/>
    </source>
</evidence>
<dbReference type="Pfam" id="PF13448">
    <property type="entry name" value="DUF4114"/>
    <property type="match status" value="1"/>
</dbReference>
<feature type="domain" description="DUF4114" evidence="7">
    <location>
        <begin position="1027"/>
        <end position="1110"/>
    </location>
</feature>